<protein>
    <recommendedName>
        <fullName evidence="5">Glycosyl-4,4'-diaponeurosporenoate acyltransferase</fullName>
    </recommendedName>
</protein>
<feature type="transmembrane region" description="Helical" evidence="2">
    <location>
        <begin position="16"/>
        <end position="33"/>
    </location>
</feature>
<proteinExistence type="predicted"/>
<reference evidence="3 4" key="1">
    <citation type="submission" date="2019-08" db="EMBL/GenBank/DDBJ databases">
        <title>Prosopis cineraria nodule microbiome.</title>
        <authorList>
            <person name="Ali R."/>
            <person name="Chaluvadi S.R."/>
            <person name="Wang X."/>
        </authorList>
    </citation>
    <scope>NUCLEOTIDE SEQUENCE [LARGE SCALE GENOMIC DNA]</scope>
    <source>
        <strain evidence="3 4">BG7</strain>
    </source>
</reference>
<keyword evidence="2" id="KW-0812">Transmembrane</keyword>
<evidence type="ECO:0008006" key="5">
    <source>
        <dbReference type="Google" id="ProtNLM"/>
    </source>
</evidence>
<dbReference type="KEGG" id="rgr:FZ934_04250"/>
<dbReference type="RefSeq" id="WP_153270056.1">
    <property type="nucleotide sequence ID" value="NZ_CP043498.1"/>
</dbReference>
<evidence type="ECO:0000256" key="2">
    <source>
        <dbReference type="SAM" id="Phobius"/>
    </source>
</evidence>
<evidence type="ECO:0000313" key="3">
    <source>
        <dbReference type="EMBL" id="QFY59712.1"/>
    </source>
</evidence>
<feature type="transmembrane region" description="Helical" evidence="2">
    <location>
        <begin position="152"/>
        <end position="171"/>
    </location>
</feature>
<evidence type="ECO:0000313" key="4">
    <source>
        <dbReference type="Proteomes" id="UP000326881"/>
    </source>
</evidence>
<keyword evidence="2" id="KW-0472">Membrane</keyword>
<dbReference type="OrthoDB" id="511803at2"/>
<gene>
    <name evidence="3" type="ORF">FZ934_04250</name>
</gene>
<dbReference type="EMBL" id="CP043498">
    <property type="protein sequence ID" value="QFY59712.1"/>
    <property type="molecule type" value="Genomic_DNA"/>
</dbReference>
<keyword evidence="2" id="KW-1133">Transmembrane helix</keyword>
<organism evidence="3 4">
    <name type="scientific">Rhizobium grahamii</name>
    <dbReference type="NCBI Taxonomy" id="1120045"/>
    <lineage>
        <taxon>Bacteria</taxon>
        <taxon>Pseudomonadati</taxon>
        <taxon>Pseudomonadota</taxon>
        <taxon>Alphaproteobacteria</taxon>
        <taxon>Hyphomicrobiales</taxon>
        <taxon>Rhizobiaceae</taxon>
        <taxon>Rhizobium/Agrobacterium group</taxon>
        <taxon>Rhizobium</taxon>
    </lineage>
</organism>
<feature type="transmembrane region" description="Helical" evidence="2">
    <location>
        <begin position="53"/>
        <end position="72"/>
    </location>
</feature>
<feature type="transmembrane region" description="Helical" evidence="2">
    <location>
        <begin position="177"/>
        <end position="195"/>
    </location>
</feature>
<evidence type="ECO:0000256" key="1">
    <source>
        <dbReference type="SAM" id="MobiDB-lite"/>
    </source>
</evidence>
<sequence length="233" mass="25878">MTSSVPPKSLKDQIRWQLWLTIAANFALFYVVAQSDAFAASGVSGLLTGAANLLPVGLALIVTTIANGLLDASMKARLVFLRWNFALPGHRAFSVYAVADPRVDVARLRESIGELPTTPADENRLWYRLYKQIETDPAVTQIHREFLFTRDYAAFSFLFLLGFGVAALFLISEWKVALLYLLALIGQFIVVRHAAANYGIRLVTTVLAQSSARSRKDQKSSKKSQRGRNDQND</sequence>
<dbReference type="AlphaFoldDB" id="A0A5Q0C2H2"/>
<accession>A0A5Q0C2H2</accession>
<feature type="region of interest" description="Disordered" evidence="1">
    <location>
        <begin position="212"/>
        <end position="233"/>
    </location>
</feature>
<name>A0A5Q0C2H2_9HYPH</name>
<keyword evidence="4" id="KW-1185">Reference proteome</keyword>
<dbReference type="Proteomes" id="UP000326881">
    <property type="component" value="Chromosome"/>
</dbReference>